<gene>
    <name evidence="1" type="ORF">KKJ01_09615</name>
</gene>
<dbReference type="Proteomes" id="UP001222434">
    <property type="component" value="Unassembled WGS sequence"/>
</dbReference>
<organism evidence="1 2">
    <name type="scientific">Xenorhabdus bovienii</name>
    <name type="common">Xenorhabdus nematophila subsp. bovienii</name>
    <dbReference type="NCBI Taxonomy" id="40576"/>
    <lineage>
        <taxon>Bacteria</taxon>
        <taxon>Pseudomonadati</taxon>
        <taxon>Pseudomonadota</taxon>
        <taxon>Gammaproteobacteria</taxon>
        <taxon>Enterobacterales</taxon>
        <taxon>Morganellaceae</taxon>
        <taxon>Xenorhabdus</taxon>
    </lineage>
</organism>
<dbReference type="GO" id="GO:0003677">
    <property type="term" value="F:DNA binding"/>
    <property type="evidence" value="ECO:0007669"/>
    <property type="project" value="InterPro"/>
</dbReference>
<dbReference type="GO" id="GO:0006313">
    <property type="term" value="P:DNA transposition"/>
    <property type="evidence" value="ECO:0007669"/>
    <property type="project" value="InterPro"/>
</dbReference>
<accession>A0AAJ1J7D9</accession>
<protein>
    <submittedName>
        <fullName evidence="1">IS1 family transposase</fullName>
    </submittedName>
</protein>
<dbReference type="Pfam" id="PF03400">
    <property type="entry name" value="DDE_Tnp_IS1"/>
    <property type="match status" value="1"/>
</dbReference>
<dbReference type="EMBL" id="JAILSO010000027">
    <property type="protein sequence ID" value="MDE1478485.1"/>
    <property type="molecule type" value="Genomic_DNA"/>
</dbReference>
<reference evidence="1" key="1">
    <citation type="submission" date="2021-08" db="EMBL/GenBank/DDBJ databases">
        <authorList>
            <person name="Papudeshi B."/>
            <person name="Bashey-Visser F."/>
        </authorList>
    </citation>
    <scope>NUCLEOTIDE SEQUENCE</scope>
    <source>
        <strain evidence="1">MC_266_E_2016</strain>
    </source>
</reference>
<proteinExistence type="predicted"/>
<name>A0AAJ1J7D9_XENBV</name>
<reference evidence="1" key="2">
    <citation type="journal article" date="2022" name="J. Evol. Biol.">
        <title>Pre- and post-association barriers to host switching in sympatric mutualists.</title>
        <authorList>
            <person name="Dinges Z.M."/>
            <person name="Phillips R.K."/>
            <person name="Lively C.M."/>
            <person name="Bashey F."/>
        </authorList>
    </citation>
    <scope>NUCLEOTIDE SEQUENCE</scope>
    <source>
        <strain evidence="1">MC_266_E_2016</strain>
    </source>
</reference>
<dbReference type="InterPro" id="IPR005063">
    <property type="entry name" value="Transposase_27"/>
</dbReference>
<dbReference type="AlphaFoldDB" id="A0AAJ1J7D9"/>
<evidence type="ECO:0000313" key="2">
    <source>
        <dbReference type="Proteomes" id="UP001222434"/>
    </source>
</evidence>
<dbReference type="GO" id="GO:0004803">
    <property type="term" value="F:transposase activity"/>
    <property type="evidence" value="ECO:0007669"/>
    <property type="project" value="InterPro"/>
</dbReference>
<sequence>MRQNLTEEDHLTGKTFTQRIERTNLTQRTRVKRLNRKTISYLKSEEINDKMIGTFIEREYFFDVQSNHLIHDPLIASNKKRNSLA</sequence>
<evidence type="ECO:0000313" key="1">
    <source>
        <dbReference type="EMBL" id="MDE1478485.1"/>
    </source>
</evidence>
<comment type="caution">
    <text evidence="1">The sequence shown here is derived from an EMBL/GenBank/DDBJ whole genome shotgun (WGS) entry which is preliminary data.</text>
</comment>